<keyword evidence="3" id="KW-0240">DNA-directed RNA polymerase</keyword>
<dbReference type="Proteomes" id="UP000614601">
    <property type="component" value="Unassembled WGS sequence"/>
</dbReference>
<dbReference type="GO" id="GO:0000428">
    <property type="term" value="C:DNA-directed RNA polymerase complex"/>
    <property type="evidence" value="ECO:0007669"/>
    <property type="project" value="UniProtKB-KW"/>
</dbReference>
<keyword evidence="7" id="KW-1185">Reference proteome</keyword>
<evidence type="ECO:0000256" key="4">
    <source>
        <dbReference type="ARBA" id="ARBA00023163"/>
    </source>
</evidence>
<comment type="similarity">
    <text evidence="2">Belongs to the eukaryotic RPA49/POLR1E RNA polymerase subunit family.</text>
</comment>
<keyword evidence="4" id="KW-0804">Transcription</keyword>
<dbReference type="OrthoDB" id="5851809at2759"/>
<evidence type="ECO:0000313" key="6">
    <source>
        <dbReference type="EMBL" id="CAD5225995.1"/>
    </source>
</evidence>
<dbReference type="PANTHER" id="PTHR14440">
    <property type="entry name" value="DNA-DIRECTED RNA POLYMERASE I SUBUNIT RPA49"/>
    <property type="match status" value="1"/>
</dbReference>
<name>A0A811LFP8_9BILA</name>
<dbReference type="Pfam" id="PF06870">
    <property type="entry name" value="RNA_pol_I_A49"/>
    <property type="match status" value="1"/>
</dbReference>
<dbReference type="GO" id="GO:0006351">
    <property type="term" value="P:DNA-templated transcription"/>
    <property type="evidence" value="ECO:0007669"/>
    <property type="project" value="InterPro"/>
</dbReference>
<accession>A0A811LFP8</accession>
<dbReference type="GO" id="GO:0005730">
    <property type="term" value="C:nucleolus"/>
    <property type="evidence" value="ECO:0007669"/>
    <property type="project" value="UniProtKB-SubCell"/>
</dbReference>
<comment type="subcellular location">
    <subcellularLocation>
        <location evidence="1">Nucleus</location>
        <location evidence="1">Nucleolus</location>
    </subcellularLocation>
</comment>
<evidence type="ECO:0000256" key="1">
    <source>
        <dbReference type="ARBA" id="ARBA00004604"/>
    </source>
</evidence>
<evidence type="ECO:0000256" key="2">
    <source>
        <dbReference type="ARBA" id="ARBA00009430"/>
    </source>
</evidence>
<evidence type="ECO:0000313" key="7">
    <source>
        <dbReference type="Proteomes" id="UP000614601"/>
    </source>
</evidence>
<dbReference type="GO" id="GO:0003677">
    <property type="term" value="F:DNA binding"/>
    <property type="evidence" value="ECO:0007669"/>
    <property type="project" value="InterPro"/>
</dbReference>
<dbReference type="AlphaFoldDB" id="A0A811LFP8"/>
<dbReference type="InterPro" id="IPR009668">
    <property type="entry name" value="RNA_pol-assoc_fac_A49-like"/>
</dbReference>
<sequence length="427" mass="48170">MASSSIFNKSLNKSNGHIGPSVRETSFVACFSHSNILDGENVKLEEHTNREDSKVFTMVDPTKNPVKIVGTEEAEDANYDYLIAFFNRQTKEVKLQPTTVLHFQPKQDVSEDFLSGRKRRSRTDFNKDMNKVNAENWREKANDLVMEFGNTKRRKILEASLRRKVNDDTLESLGTSMLDSSKLDYSLLKESEDGKPTLNLSMLNTPESMVLPRMNKDATGAKEVYSLEQFVKPDDTLTLGPAAAEFFAEFESVDRLVEKGISRYVAQCVVTNLRSDKTIFITAMKVITWSRLYKHITEKGRGGRVNVQGIELPSPFIVDFVSDFTEGQIGRQPGVYKISTTLKHKLAAHTMCLLLLFSEEYTLPLGPLKTEVGVSEVEFKKMAEALGCIVMPAPVEEMTKWKTTKIAKLVGPKTMAQGQMMKRRGRR</sequence>
<gene>
    <name evidence="6" type="ORF">BOKJ2_LOCUS11856</name>
</gene>
<comment type="caution">
    <text evidence="6">The sequence shown here is derived from an EMBL/GenBank/DDBJ whole genome shotgun (WGS) entry which is preliminary data.</text>
</comment>
<evidence type="ECO:0000256" key="5">
    <source>
        <dbReference type="ARBA" id="ARBA00023242"/>
    </source>
</evidence>
<dbReference type="EMBL" id="CAJFCW020000005">
    <property type="protein sequence ID" value="CAG9121593.1"/>
    <property type="molecule type" value="Genomic_DNA"/>
</dbReference>
<keyword evidence="5" id="KW-0539">Nucleus</keyword>
<protein>
    <submittedName>
        <fullName evidence="6">Uncharacterized protein</fullName>
    </submittedName>
</protein>
<organism evidence="6 7">
    <name type="scientific">Bursaphelenchus okinawaensis</name>
    <dbReference type="NCBI Taxonomy" id="465554"/>
    <lineage>
        <taxon>Eukaryota</taxon>
        <taxon>Metazoa</taxon>
        <taxon>Ecdysozoa</taxon>
        <taxon>Nematoda</taxon>
        <taxon>Chromadorea</taxon>
        <taxon>Rhabditida</taxon>
        <taxon>Tylenchina</taxon>
        <taxon>Tylenchomorpha</taxon>
        <taxon>Aphelenchoidea</taxon>
        <taxon>Aphelenchoididae</taxon>
        <taxon>Bursaphelenchus</taxon>
    </lineage>
</organism>
<reference evidence="6" key="1">
    <citation type="submission" date="2020-09" db="EMBL/GenBank/DDBJ databases">
        <authorList>
            <person name="Kikuchi T."/>
        </authorList>
    </citation>
    <scope>NUCLEOTIDE SEQUENCE</scope>
    <source>
        <strain evidence="6">SH1</strain>
    </source>
</reference>
<dbReference type="Proteomes" id="UP000783686">
    <property type="component" value="Unassembled WGS sequence"/>
</dbReference>
<proteinExistence type="inferred from homology"/>
<evidence type="ECO:0000256" key="3">
    <source>
        <dbReference type="ARBA" id="ARBA00022478"/>
    </source>
</evidence>
<dbReference type="EMBL" id="CAJFDH010000005">
    <property type="protein sequence ID" value="CAD5225995.1"/>
    <property type="molecule type" value="Genomic_DNA"/>
</dbReference>